<feature type="transmembrane region" description="Helical" evidence="1">
    <location>
        <begin position="12"/>
        <end position="38"/>
    </location>
</feature>
<accession>A0ABP1R8J3</accession>
<proteinExistence type="predicted"/>
<evidence type="ECO:0000313" key="2">
    <source>
        <dbReference type="EMBL" id="CAL8122736.1"/>
    </source>
</evidence>
<evidence type="ECO:0000313" key="3">
    <source>
        <dbReference type="Proteomes" id="UP001642540"/>
    </source>
</evidence>
<organism evidence="2 3">
    <name type="scientific">Orchesella dallaii</name>
    <dbReference type="NCBI Taxonomy" id="48710"/>
    <lineage>
        <taxon>Eukaryota</taxon>
        <taxon>Metazoa</taxon>
        <taxon>Ecdysozoa</taxon>
        <taxon>Arthropoda</taxon>
        <taxon>Hexapoda</taxon>
        <taxon>Collembola</taxon>
        <taxon>Entomobryomorpha</taxon>
        <taxon>Entomobryoidea</taxon>
        <taxon>Orchesellidae</taxon>
        <taxon>Orchesellinae</taxon>
        <taxon>Orchesella</taxon>
    </lineage>
</organism>
<dbReference type="Proteomes" id="UP001642540">
    <property type="component" value="Unassembled WGS sequence"/>
</dbReference>
<dbReference type="EMBL" id="CAXLJM020000068">
    <property type="protein sequence ID" value="CAL8122736.1"/>
    <property type="molecule type" value="Genomic_DNA"/>
</dbReference>
<keyword evidence="1" id="KW-0472">Membrane</keyword>
<keyword evidence="1" id="KW-1133">Transmembrane helix</keyword>
<comment type="caution">
    <text evidence="2">The sequence shown here is derived from an EMBL/GenBank/DDBJ whole genome shotgun (WGS) entry which is preliminary data.</text>
</comment>
<sequence length="159" mass="17547">MCCLLFSSRGLTYFGISIHLIVGLLVIPLITLFGAFSIGPKGSGKNLNKFDLTFMACYTCGTLITAFLIFRGVRKESVLTLQLSGILLALFQIGASVTMILFWKGSKPANRGHPAEVLRIVSVIVNCLCTVTYLVILVCYIRNIRRKQRGDFVSETDSF</sequence>
<protein>
    <submittedName>
        <fullName evidence="2">Uncharacterized protein</fullName>
    </submittedName>
</protein>
<feature type="transmembrane region" description="Helical" evidence="1">
    <location>
        <begin position="123"/>
        <end position="141"/>
    </location>
</feature>
<name>A0ABP1R8J3_9HEXA</name>
<reference evidence="2 3" key="1">
    <citation type="submission" date="2024-08" db="EMBL/GenBank/DDBJ databases">
        <authorList>
            <person name="Cucini C."/>
            <person name="Frati F."/>
        </authorList>
    </citation>
    <scope>NUCLEOTIDE SEQUENCE [LARGE SCALE GENOMIC DNA]</scope>
</reference>
<keyword evidence="1" id="KW-0812">Transmembrane</keyword>
<gene>
    <name evidence="2" type="ORF">ODALV1_LOCUS19930</name>
</gene>
<feature type="transmembrane region" description="Helical" evidence="1">
    <location>
        <begin position="82"/>
        <end position="103"/>
    </location>
</feature>
<feature type="transmembrane region" description="Helical" evidence="1">
    <location>
        <begin position="50"/>
        <end position="70"/>
    </location>
</feature>
<keyword evidence="3" id="KW-1185">Reference proteome</keyword>
<evidence type="ECO:0000256" key="1">
    <source>
        <dbReference type="SAM" id="Phobius"/>
    </source>
</evidence>